<dbReference type="InterPro" id="IPR036866">
    <property type="entry name" value="RibonucZ/Hydroxyglut_hydro"/>
</dbReference>
<dbReference type="InterPro" id="IPR052195">
    <property type="entry name" value="Bact_Alkyl/Aryl-Sulfatase"/>
</dbReference>
<evidence type="ECO:0000313" key="7">
    <source>
        <dbReference type="EMBL" id="SLN58893.1"/>
    </source>
</evidence>
<evidence type="ECO:0000256" key="3">
    <source>
        <dbReference type="ARBA" id="ARBA00022833"/>
    </source>
</evidence>
<feature type="domain" description="Metallo-beta-lactamase" evidence="6">
    <location>
        <begin position="132"/>
        <end position="353"/>
    </location>
</feature>
<gene>
    <name evidence="7" type="ORF">TRL7639_03269</name>
</gene>
<evidence type="ECO:0000256" key="1">
    <source>
        <dbReference type="ARBA" id="ARBA00022723"/>
    </source>
</evidence>
<accession>A0A1Y5TCT4</accession>
<feature type="signal peptide" evidence="5">
    <location>
        <begin position="1"/>
        <end position="23"/>
    </location>
</feature>
<dbReference type="Gene3D" id="1.25.40.880">
    <property type="entry name" value="Alkyl sulfatase, dimerisation domain"/>
    <property type="match status" value="1"/>
</dbReference>
<dbReference type="SMART" id="SM00849">
    <property type="entry name" value="Lactamase_B"/>
    <property type="match status" value="1"/>
</dbReference>
<dbReference type="GO" id="GO:0046872">
    <property type="term" value="F:metal ion binding"/>
    <property type="evidence" value="ECO:0007669"/>
    <property type="project" value="UniProtKB-KW"/>
</dbReference>
<dbReference type="GO" id="GO:0030288">
    <property type="term" value="C:outer membrane-bounded periplasmic space"/>
    <property type="evidence" value="ECO:0007669"/>
    <property type="project" value="TreeGrafter"/>
</dbReference>
<dbReference type="PANTHER" id="PTHR43223">
    <property type="entry name" value="ALKYL/ARYL-SULFATASE"/>
    <property type="match status" value="1"/>
</dbReference>
<dbReference type="RefSeq" id="WP_235820413.1">
    <property type="nucleotide sequence ID" value="NZ_FWFO01000002.1"/>
</dbReference>
<dbReference type="EMBL" id="FWFO01000002">
    <property type="protein sequence ID" value="SLN58893.1"/>
    <property type="molecule type" value="Genomic_DNA"/>
</dbReference>
<protein>
    <submittedName>
        <fullName evidence="7">Metallo-beta-lactamase superfamily protein</fullName>
    </submittedName>
</protein>
<dbReference type="GO" id="GO:0018909">
    <property type="term" value="P:dodecyl sulfate metabolic process"/>
    <property type="evidence" value="ECO:0007669"/>
    <property type="project" value="InterPro"/>
</dbReference>
<dbReference type="SUPFAM" id="SSF55718">
    <property type="entry name" value="SCP-like"/>
    <property type="match status" value="1"/>
</dbReference>
<dbReference type="Pfam" id="PF14863">
    <property type="entry name" value="Alkyl_sulf_dimr"/>
    <property type="match status" value="1"/>
</dbReference>
<evidence type="ECO:0000259" key="6">
    <source>
        <dbReference type="SMART" id="SM00849"/>
    </source>
</evidence>
<dbReference type="InterPro" id="IPR038536">
    <property type="entry name" value="Alkyl/aryl-sulf_dimr_sf"/>
</dbReference>
<keyword evidence="5" id="KW-0732">Signal</keyword>
<dbReference type="Gene3D" id="3.60.15.30">
    <property type="entry name" value="Metallo-beta-lactamase domain"/>
    <property type="match status" value="1"/>
</dbReference>
<evidence type="ECO:0000313" key="8">
    <source>
        <dbReference type="Proteomes" id="UP000193077"/>
    </source>
</evidence>
<dbReference type="GO" id="GO:0018741">
    <property type="term" value="F:linear primary-alkylsulfatase activity"/>
    <property type="evidence" value="ECO:0007669"/>
    <property type="project" value="InterPro"/>
</dbReference>
<evidence type="ECO:0000256" key="5">
    <source>
        <dbReference type="SAM" id="SignalP"/>
    </source>
</evidence>
<organism evidence="7 8">
    <name type="scientific">Falsiruegeria litorea R37</name>
    <dbReference type="NCBI Taxonomy" id="1200284"/>
    <lineage>
        <taxon>Bacteria</taxon>
        <taxon>Pseudomonadati</taxon>
        <taxon>Pseudomonadota</taxon>
        <taxon>Alphaproteobacteria</taxon>
        <taxon>Rhodobacterales</taxon>
        <taxon>Roseobacteraceae</taxon>
        <taxon>Falsiruegeria</taxon>
    </lineage>
</organism>
<keyword evidence="8" id="KW-1185">Reference proteome</keyword>
<dbReference type="InterPro" id="IPR001279">
    <property type="entry name" value="Metallo-B-lactamas"/>
</dbReference>
<dbReference type="AlphaFoldDB" id="A0A1Y5TCT4"/>
<dbReference type="InterPro" id="IPR036527">
    <property type="entry name" value="SCP2_sterol-bd_dom_sf"/>
</dbReference>
<dbReference type="GO" id="GO:0046983">
    <property type="term" value="F:protein dimerization activity"/>
    <property type="evidence" value="ECO:0007669"/>
    <property type="project" value="InterPro"/>
</dbReference>
<dbReference type="Proteomes" id="UP000193077">
    <property type="component" value="Unassembled WGS sequence"/>
</dbReference>
<evidence type="ECO:0000256" key="4">
    <source>
        <dbReference type="ARBA" id="ARBA00033751"/>
    </source>
</evidence>
<dbReference type="FunFam" id="3.60.15.30:FF:000001">
    <property type="entry name" value="Alkyl/aryl-sulfatase BDS1"/>
    <property type="match status" value="1"/>
</dbReference>
<reference evidence="7 8" key="1">
    <citation type="submission" date="2017-03" db="EMBL/GenBank/DDBJ databases">
        <authorList>
            <person name="Afonso C.L."/>
            <person name="Miller P.J."/>
            <person name="Scott M.A."/>
            <person name="Spackman E."/>
            <person name="Goraichik I."/>
            <person name="Dimitrov K.M."/>
            <person name="Suarez D.L."/>
            <person name="Swayne D.E."/>
        </authorList>
    </citation>
    <scope>NUCLEOTIDE SEQUENCE [LARGE SCALE GENOMIC DNA]</scope>
    <source>
        <strain evidence="7 8">CECT 7639</strain>
    </source>
</reference>
<keyword evidence="3" id="KW-0862">Zinc</keyword>
<comment type="similarity">
    <text evidence="4">Belongs to the metallo-beta-lactamase superfamily. Type III sulfatase family.</text>
</comment>
<keyword evidence="2" id="KW-0378">Hydrolase</keyword>
<keyword evidence="1" id="KW-0479">Metal-binding</keyword>
<dbReference type="InterPro" id="IPR044097">
    <property type="entry name" value="Bds1/SdsA1_MBL-fold"/>
</dbReference>
<sequence>MARLHSLFLTTALSILTVGPVVAQEHFDPKGKMPSEFTVEFQKQLRDSLPFEDERDFEESRKGLIAVPDFRQIKTEDGTVAWDIGSYDFLMQEGQEFDSIHPSLQRQAILNMNYGLFEILEGQIYQVRGFDLSNISFIRGETGWIVFDPLASKETAAAALKLLNDTVGELPVKVVVYSHSHADHYGGVRGVITDEDVAEGVEVIAPEGFMEHAVSENVYAGNVMNRRLFFQYGVLLPRDPHGHVDQSIGKNISAGTTGLIEPTRYVSDDYEEITIDGVRMIFQNTPGTEAPAEMNTYFPDLKAFWAAENITGTIHNIYTLRGALVRDALSWSKHINDALYEFGQEAELMFASHSWPRFGNDRIQEVMRAQRDTYANLNNGVLNLANKGVTINEVHNVYEVPESLQEQWAARSYHGSVEHNSRAVINRYLGYWDANPTTLTPLSPKDSAPLFVEMMGGAEPILNKGQDLFDAGQYLHATEILNKLVYAEPDNQKAKDLLADAFEQIGYQKESPSVRNSFLGAAYELRNGIPQGATIETTGPDTIRAMETSMWLDFIAIRVNSAKAADLEFTINLAIPDREENIVVEMSNATLTHIVDRTAPDADLSISLNRADLEKVMTGERKLVDMLADGTAQSQGNADVVAQLASTLDQFDLGFELMPGTGAKDLTPQANDFAQPALANSNGG</sequence>
<dbReference type="Pfam" id="PF14864">
    <property type="entry name" value="Alkyl_sulf_C"/>
    <property type="match status" value="1"/>
</dbReference>
<dbReference type="CDD" id="cd07710">
    <property type="entry name" value="arylsulfatase_Sdsa1-like_MBL-fold"/>
    <property type="match status" value="1"/>
</dbReference>
<dbReference type="PANTHER" id="PTHR43223:SF1">
    <property type="entry name" value="ALKYL_ARYL-SULFATASE BDS1"/>
    <property type="match status" value="1"/>
</dbReference>
<dbReference type="SUPFAM" id="SSF56281">
    <property type="entry name" value="Metallo-hydrolase/oxidoreductase"/>
    <property type="match status" value="1"/>
</dbReference>
<dbReference type="InterPro" id="IPR029228">
    <property type="entry name" value="Alkyl_sulf_dimr"/>
</dbReference>
<dbReference type="Pfam" id="PF00753">
    <property type="entry name" value="Lactamase_B"/>
    <property type="match status" value="1"/>
</dbReference>
<dbReference type="Gene3D" id="3.30.1050.10">
    <property type="entry name" value="SCP2 sterol-binding domain"/>
    <property type="match status" value="1"/>
</dbReference>
<feature type="chain" id="PRO_5013323187" evidence="5">
    <location>
        <begin position="24"/>
        <end position="684"/>
    </location>
</feature>
<evidence type="ECO:0000256" key="2">
    <source>
        <dbReference type="ARBA" id="ARBA00022801"/>
    </source>
</evidence>
<name>A0A1Y5TCT4_9RHOB</name>
<dbReference type="InterPro" id="IPR029229">
    <property type="entry name" value="Alkyl_sulf_C"/>
</dbReference>
<proteinExistence type="inferred from homology"/>